<feature type="compositionally biased region" description="Low complexity" evidence="1">
    <location>
        <begin position="324"/>
        <end position="334"/>
    </location>
</feature>
<organism evidence="3 4">
    <name type="scientific">Marinactinospora rubrisoli</name>
    <dbReference type="NCBI Taxonomy" id="2715399"/>
    <lineage>
        <taxon>Bacteria</taxon>
        <taxon>Bacillati</taxon>
        <taxon>Actinomycetota</taxon>
        <taxon>Actinomycetes</taxon>
        <taxon>Streptosporangiales</taxon>
        <taxon>Nocardiopsidaceae</taxon>
        <taxon>Marinactinospora</taxon>
    </lineage>
</organism>
<dbReference type="InterPro" id="IPR013830">
    <property type="entry name" value="SGNH_hydro"/>
</dbReference>
<dbReference type="Pfam" id="PF13472">
    <property type="entry name" value="Lipase_GDSL_2"/>
    <property type="match status" value="1"/>
</dbReference>
<proteinExistence type="predicted"/>
<evidence type="ECO:0000256" key="1">
    <source>
        <dbReference type="SAM" id="MobiDB-lite"/>
    </source>
</evidence>
<keyword evidence="4" id="KW-1185">Reference proteome</keyword>
<dbReference type="Proteomes" id="UP001596540">
    <property type="component" value="Unassembled WGS sequence"/>
</dbReference>
<dbReference type="SUPFAM" id="SSF52266">
    <property type="entry name" value="SGNH hydrolase"/>
    <property type="match status" value="1"/>
</dbReference>
<comment type="caution">
    <text evidence="3">The sequence shown here is derived from an EMBL/GenBank/DDBJ whole genome shotgun (WGS) entry which is preliminary data.</text>
</comment>
<dbReference type="EMBL" id="JBHTBH010000001">
    <property type="protein sequence ID" value="MFC7326742.1"/>
    <property type="molecule type" value="Genomic_DNA"/>
</dbReference>
<feature type="domain" description="SGNH hydrolase-type esterase" evidence="2">
    <location>
        <begin position="73"/>
        <end position="248"/>
    </location>
</feature>
<name>A0ABW2K9U3_9ACTN</name>
<dbReference type="RefSeq" id="WP_379869025.1">
    <property type="nucleotide sequence ID" value="NZ_JBHTBH010000001.1"/>
</dbReference>
<gene>
    <name evidence="3" type="ORF">ACFQRF_03220</name>
</gene>
<dbReference type="PANTHER" id="PTHR30383:SF5">
    <property type="entry name" value="SGNH HYDROLASE-TYPE ESTERASE DOMAIN-CONTAINING PROTEIN"/>
    <property type="match status" value="1"/>
</dbReference>
<protein>
    <submittedName>
        <fullName evidence="3">SGNH/GDSL hydrolase family protein</fullName>
    </submittedName>
</protein>
<reference evidence="4" key="1">
    <citation type="journal article" date="2019" name="Int. J. Syst. Evol. Microbiol.">
        <title>The Global Catalogue of Microorganisms (GCM) 10K type strain sequencing project: providing services to taxonomists for standard genome sequencing and annotation.</title>
        <authorList>
            <consortium name="The Broad Institute Genomics Platform"/>
            <consortium name="The Broad Institute Genome Sequencing Center for Infectious Disease"/>
            <person name="Wu L."/>
            <person name="Ma J."/>
        </authorList>
    </citation>
    <scope>NUCLEOTIDE SEQUENCE [LARGE SCALE GENOMIC DNA]</scope>
    <source>
        <strain evidence="4">CGMCC 4.7382</strain>
    </source>
</reference>
<dbReference type="Gene3D" id="3.40.50.1110">
    <property type="entry name" value="SGNH hydrolase"/>
    <property type="match status" value="1"/>
</dbReference>
<keyword evidence="3" id="KW-0378">Hydrolase</keyword>
<dbReference type="GO" id="GO:0016787">
    <property type="term" value="F:hydrolase activity"/>
    <property type="evidence" value="ECO:0007669"/>
    <property type="project" value="UniProtKB-KW"/>
</dbReference>
<evidence type="ECO:0000313" key="3">
    <source>
        <dbReference type="EMBL" id="MFC7326742.1"/>
    </source>
</evidence>
<sequence>MLRAAQARRIATATAFGGGGLTVLGASTVALLYLQARLAHQAVGVTSWTSPPVDGVYGHTGKDGADPIEFAMLGDSTAAGCAVETPAQTPTALLASGIAAVAERPVRARSVAVVGATSRDLAGQVDRLRDAPPDLAVVFIGANDVIRRARPADSVRHLQYAVRELAAMGTAVVVGTCPDLGTVRPIGTPLRYVARRASRQLAAAQTIAVVEEGGRTVSLSDLLADQFRSNPDEMFGPDRFHPSAHGYAQAAAAVLPSACAALGLPPDRLVHPDRRRGEGVLPVARAAVAAAEQPGTEVSGAQVGGRERGPRGRWVTLMRRRPRAAAPETAADGARTGGEAGDGAPAADRDAATG</sequence>
<dbReference type="PANTHER" id="PTHR30383">
    <property type="entry name" value="THIOESTERASE 1/PROTEASE 1/LYSOPHOSPHOLIPASE L1"/>
    <property type="match status" value="1"/>
</dbReference>
<dbReference type="InterPro" id="IPR051532">
    <property type="entry name" value="Ester_Hydrolysis_Enzymes"/>
</dbReference>
<feature type="region of interest" description="Disordered" evidence="1">
    <location>
        <begin position="292"/>
        <end position="354"/>
    </location>
</feature>
<dbReference type="CDD" id="cd01836">
    <property type="entry name" value="FeeA_FeeB_like"/>
    <property type="match status" value="1"/>
</dbReference>
<dbReference type="InterPro" id="IPR036514">
    <property type="entry name" value="SGNH_hydro_sf"/>
</dbReference>
<evidence type="ECO:0000259" key="2">
    <source>
        <dbReference type="Pfam" id="PF13472"/>
    </source>
</evidence>
<evidence type="ECO:0000313" key="4">
    <source>
        <dbReference type="Proteomes" id="UP001596540"/>
    </source>
</evidence>
<accession>A0ABW2K9U3</accession>